<reference evidence="2" key="1">
    <citation type="submission" date="2020-08" db="EMBL/GenBank/DDBJ databases">
        <title>Genome public.</title>
        <authorList>
            <person name="Liu C."/>
            <person name="Sun Q."/>
        </authorList>
    </citation>
    <scope>NUCLEOTIDE SEQUENCE</scope>
    <source>
        <strain evidence="2">NSJ-12</strain>
    </source>
</reference>
<dbReference type="Gene3D" id="1.10.260.40">
    <property type="entry name" value="lambda repressor-like DNA-binding domains"/>
    <property type="match status" value="1"/>
</dbReference>
<name>A0A926IF27_9FIRM</name>
<sequence length="82" mass="9297">MTEKITIVKSSISQYLSGKVIPKLDKIYLMVKTLGINEAWLMGHDIEMPRAASNYSQTSPSIIQPKKELLTKYKALDQKDNI</sequence>
<dbReference type="CDD" id="cd00093">
    <property type="entry name" value="HTH_XRE"/>
    <property type="match status" value="1"/>
</dbReference>
<accession>A0A926IF27</accession>
<organism evidence="2 3">
    <name type="scientific">Zhenhengia yiwuensis</name>
    <dbReference type="NCBI Taxonomy" id="2763666"/>
    <lineage>
        <taxon>Bacteria</taxon>
        <taxon>Bacillati</taxon>
        <taxon>Bacillota</taxon>
        <taxon>Clostridia</taxon>
        <taxon>Lachnospirales</taxon>
        <taxon>Lachnospiraceae</taxon>
        <taxon>Zhenhengia</taxon>
    </lineage>
</organism>
<evidence type="ECO:0000313" key="3">
    <source>
        <dbReference type="Proteomes" id="UP000655830"/>
    </source>
</evidence>
<dbReference type="Proteomes" id="UP000655830">
    <property type="component" value="Unassembled WGS sequence"/>
</dbReference>
<keyword evidence="3" id="KW-1185">Reference proteome</keyword>
<dbReference type="InterPro" id="IPR001387">
    <property type="entry name" value="Cro/C1-type_HTH"/>
</dbReference>
<dbReference type="GO" id="GO:0003677">
    <property type="term" value="F:DNA binding"/>
    <property type="evidence" value="ECO:0007669"/>
    <property type="project" value="InterPro"/>
</dbReference>
<gene>
    <name evidence="2" type="ORF">H8718_12860</name>
</gene>
<dbReference type="SUPFAM" id="SSF47413">
    <property type="entry name" value="lambda repressor-like DNA-binding domains"/>
    <property type="match status" value="1"/>
</dbReference>
<proteinExistence type="predicted"/>
<protein>
    <submittedName>
        <fullName evidence="2">Helix-turn-helix domain-containing protein</fullName>
    </submittedName>
</protein>
<dbReference type="EMBL" id="JACRSY010000020">
    <property type="protein sequence ID" value="MBC8580418.1"/>
    <property type="molecule type" value="Genomic_DNA"/>
</dbReference>
<comment type="caution">
    <text evidence="2">The sequence shown here is derived from an EMBL/GenBank/DDBJ whole genome shotgun (WGS) entry which is preliminary data.</text>
</comment>
<dbReference type="AlphaFoldDB" id="A0A926IF27"/>
<feature type="domain" description="HTH cro/C1-type" evidence="1">
    <location>
        <begin position="3"/>
        <end position="41"/>
    </location>
</feature>
<dbReference type="PROSITE" id="PS50943">
    <property type="entry name" value="HTH_CROC1"/>
    <property type="match status" value="1"/>
</dbReference>
<dbReference type="InterPro" id="IPR010982">
    <property type="entry name" value="Lambda_DNA-bd_dom_sf"/>
</dbReference>
<evidence type="ECO:0000313" key="2">
    <source>
        <dbReference type="EMBL" id="MBC8580418.1"/>
    </source>
</evidence>
<evidence type="ECO:0000259" key="1">
    <source>
        <dbReference type="PROSITE" id="PS50943"/>
    </source>
</evidence>